<dbReference type="EMBL" id="CAJZBQ010000048">
    <property type="protein sequence ID" value="CAG9329602.1"/>
    <property type="molecule type" value="Genomic_DNA"/>
</dbReference>
<comment type="caution">
    <text evidence="1">The sequence shown here is derived from an EMBL/GenBank/DDBJ whole genome shotgun (WGS) entry which is preliminary data.</text>
</comment>
<dbReference type="Gene3D" id="1.20.58.80">
    <property type="entry name" value="Phosphotransferase system, lactose/cellobiose-type IIA subunit"/>
    <property type="match status" value="1"/>
</dbReference>
<dbReference type="SUPFAM" id="SSF116846">
    <property type="entry name" value="MIT domain"/>
    <property type="match status" value="1"/>
</dbReference>
<dbReference type="InterPro" id="IPR036181">
    <property type="entry name" value="MIT_dom_sf"/>
</dbReference>
<sequence length="75" mass="8768">MKIARQTMKKPTTFTSSQLDSSCIFINVKPYIDEQNHILKESFREKLGEYMKRAEELAEYLHGEEISGNQPEEDD</sequence>
<accession>A0AAU9JYH0</accession>
<proteinExistence type="predicted"/>
<gene>
    <name evidence="1" type="ORF">BSTOLATCC_MIC49233</name>
</gene>
<name>A0AAU9JYH0_9CILI</name>
<reference evidence="1" key="1">
    <citation type="submission" date="2021-09" db="EMBL/GenBank/DDBJ databases">
        <authorList>
            <consortium name="AG Swart"/>
            <person name="Singh M."/>
            <person name="Singh A."/>
            <person name="Seah K."/>
            <person name="Emmerich C."/>
        </authorList>
    </citation>
    <scope>NUCLEOTIDE SEQUENCE</scope>
    <source>
        <strain evidence="1">ATCC30299</strain>
    </source>
</reference>
<dbReference type="Proteomes" id="UP001162131">
    <property type="component" value="Unassembled WGS sequence"/>
</dbReference>
<keyword evidence="2" id="KW-1185">Reference proteome</keyword>
<evidence type="ECO:0000313" key="1">
    <source>
        <dbReference type="EMBL" id="CAG9329602.1"/>
    </source>
</evidence>
<protein>
    <submittedName>
        <fullName evidence="1">Uncharacterized protein</fullName>
    </submittedName>
</protein>
<dbReference type="AlphaFoldDB" id="A0AAU9JYH0"/>
<evidence type="ECO:0000313" key="2">
    <source>
        <dbReference type="Proteomes" id="UP001162131"/>
    </source>
</evidence>
<organism evidence="1 2">
    <name type="scientific">Blepharisma stoltei</name>
    <dbReference type="NCBI Taxonomy" id="1481888"/>
    <lineage>
        <taxon>Eukaryota</taxon>
        <taxon>Sar</taxon>
        <taxon>Alveolata</taxon>
        <taxon>Ciliophora</taxon>
        <taxon>Postciliodesmatophora</taxon>
        <taxon>Heterotrichea</taxon>
        <taxon>Heterotrichida</taxon>
        <taxon>Blepharismidae</taxon>
        <taxon>Blepharisma</taxon>
    </lineage>
</organism>